<name>A0A8S2U8M6_9BILA</name>
<comment type="caution">
    <text evidence="2">The sequence shown here is derived from an EMBL/GenBank/DDBJ whole genome shotgun (WGS) entry which is preliminary data.</text>
</comment>
<protein>
    <submittedName>
        <fullName evidence="2">Uncharacterized protein</fullName>
    </submittedName>
</protein>
<reference evidence="2" key="1">
    <citation type="submission" date="2021-02" db="EMBL/GenBank/DDBJ databases">
        <authorList>
            <person name="Nowell W R."/>
        </authorList>
    </citation>
    <scope>NUCLEOTIDE SEQUENCE</scope>
</reference>
<evidence type="ECO:0000313" key="1">
    <source>
        <dbReference type="EMBL" id="CAF1542242.1"/>
    </source>
</evidence>
<organism evidence="2 3">
    <name type="scientific">Didymodactylos carnosus</name>
    <dbReference type="NCBI Taxonomy" id="1234261"/>
    <lineage>
        <taxon>Eukaryota</taxon>
        <taxon>Metazoa</taxon>
        <taxon>Spiralia</taxon>
        <taxon>Gnathifera</taxon>
        <taxon>Rotifera</taxon>
        <taxon>Eurotatoria</taxon>
        <taxon>Bdelloidea</taxon>
        <taxon>Philodinida</taxon>
        <taxon>Philodinidae</taxon>
        <taxon>Didymodactylos</taxon>
    </lineage>
</organism>
<gene>
    <name evidence="1" type="ORF">OVA965_LOCUS38844</name>
    <name evidence="2" type="ORF">TMI583_LOCUS40069</name>
</gene>
<sequence>MKAFDSTSMHCLELNEFYENIGYVFRIALLLQEYNIEQVIHIKGRHNCLPDYMSRNPVVDFDDLMDTDYGLEVKHPVSGLISVTTRARAKAQKLATTDQGDQSLTTPHATSLDRCYEIARRTR</sequence>
<accession>A0A8S2U8M6</accession>
<evidence type="ECO:0000313" key="3">
    <source>
        <dbReference type="Proteomes" id="UP000682733"/>
    </source>
</evidence>
<dbReference type="Proteomes" id="UP000677228">
    <property type="component" value="Unassembled WGS sequence"/>
</dbReference>
<dbReference type="AlphaFoldDB" id="A0A8S2U8M6"/>
<dbReference type="Proteomes" id="UP000682733">
    <property type="component" value="Unassembled WGS sequence"/>
</dbReference>
<dbReference type="EMBL" id="CAJOBA010061399">
    <property type="protein sequence ID" value="CAF4330862.1"/>
    <property type="molecule type" value="Genomic_DNA"/>
</dbReference>
<proteinExistence type="predicted"/>
<evidence type="ECO:0000313" key="2">
    <source>
        <dbReference type="EMBL" id="CAF4330862.1"/>
    </source>
</evidence>
<dbReference type="EMBL" id="CAJNOK010039049">
    <property type="protein sequence ID" value="CAF1542242.1"/>
    <property type="molecule type" value="Genomic_DNA"/>
</dbReference>